<dbReference type="KEGG" id="uam:UABAM_00462"/>
<organism evidence="1 2">
    <name type="scientific">Uabimicrobium amorphum</name>
    <dbReference type="NCBI Taxonomy" id="2596890"/>
    <lineage>
        <taxon>Bacteria</taxon>
        <taxon>Pseudomonadati</taxon>
        <taxon>Planctomycetota</taxon>
        <taxon>Candidatus Uabimicrobiia</taxon>
        <taxon>Candidatus Uabimicrobiales</taxon>
        <taxon>Candidatus Uabimicrobiaceae</taxon>
        <taxon>Candidatus Uabimicrobium</taxon>
    </lineage>
</organism>
<dbReference type="RefSeq" id="WP_151966372.1">
    <property type="nucleotide sequence ID" value="NZ_AP019860.1"/>
</dbReference>
<sequence length="163" mass="18317">MSIFSWLFKKNSTTSSLELSPTSIVNTNIKQRPGWPPYQIASEFSPAQLNEIKDIVYLKTGFETKIEELTSEPYQRIVLLLLAKEICSESSEIDNIPLDKPLLEEDLPNFTPGEYGFDDLNLVSVTSTLEDLFSIEFTFTPQGGFPFKTVIELASLTKKLVAS</sequence>
<reference evidence="1 2" key="1">
    <citation type="submission" date="2019-08" db="EMBL/GenBank/DDBJ databases">
        <title>Complete genome sequence of Candidatus Uab amorphum.</title>
        <authorList>
            <person name="Shiratori T."/>
            <person name="Suzuki S."/>
            <person name="Kakizawa Y."/>
            <person name="Ishida K."/>
        </authorList>
    </citation>
    <scope>NUCLEOTIDE SEQUENCE [LARGE SCALE GENOMIC DNA]</scope>
    <source>
        <strain evidence="1 2">SRT547</strain>
    </source>
</reference>
<dbReference type="EMBL" id="AP019860">
    <property type="protein sequence ID" value="BBM82119.1"/>
    <property type="molecule type" value="Genomic_DNA"/>
</dbReference>
<gene>
    <name evidence="1" type="ORF">UABAM_00462</name>
</gene>
<evidence type="ECO:0000313" key="2">
    <source>
        <dbReference type="Proteomes" id="UP000326354"/>
    </source>
</evidence>
<protein>
    <submittedName>
        <fullName evidence="1">Uncharacterized protein</fullName>
    </submittedName>
</protein>
<proteinExistence type="predicted"/>
<name>A0A5S9F260_UABAM</name>
<dbReference type="Proteomes" id="UP000326354">
    <property type="component" value="Chromosome"/>
</dbReference>
<dbReference type="AlphaFoldDB" id="A0A5S9F260"/>
<evidence type="ECO:0000313" key="1">
    <source>
        <dbReference type="EMBL" id="BBM82119.1"/>
    </source>
</evidence>
<keyword evidence="2" id="KW-1185">Reference proteome</keyword>
<accession>A0A5S9F260</accession>